<dbReference type="Pfam" id="PF00512">
    <property type="entry name" value="HisKA"/>
    <property type="match status" value="1"/>
</dbReference>
<dbReference type="InterPro" id="IPR005467">
    <property type="entry name" value="His_kinase_dom"/>
</dbReference>
<dbReference type="EC" id="2.7.13.3" evidence="2"/>
<dbReference type="Proteomes" id="UP001172082">
    <property type="component" value="Unassembled WGS sequence"/>
</dbReference>
<protein>
    <recommendedName>
        <fullName evidence="2">histidine kinase</fullName>
        <ecNumber evidence="2">2.7.13.3</ecNumber>
    </recommendedName>
</protein>
<dbReference type="SUPFAM" id="SSF47384">
    <property type="entry name" value="Homodimeric domain of signal transducing histidine kinase"/>
    <property type="match status" value="1"/>
</dbReference>
<evidence type="ECO:0000259" key="5">
    <source>
        <dbReference type="PROSITE" id="PS50109"/>
    </source>
</evidence>
<dbReference type="InterPro" id="IPR004358">
    <property type="entry name" value="Sig_transdc_His_kin-like_C"/>
</dbReference>
<dbReference type="PRINTS" id="PR00344">
    <property type="entry name" value="BCTRLSENSOR"/>
</dbReference>
<feature type="transmembrane region" description="Helical" evidence="4">
    <location>
        <begin position="231"/>
        <end position="251"/>
    </location>
</feature>
<dbReference type="SMART" id="SM00387">
    <property type="entry name" value="HATPase_c"/>
    <property type="match status" value="1"/>
</dbReference>
<keyword evidence="3" id="KW-0597">Phosphoprotein</keyword>
<dbReference type="SUPFAM" id="SSF55874">
    <property type="entry name" value="ATPase domain of HSP90 chaperone/DNA topoisomerase II/histidine kinase"/>
    <property type="match status" value="1"/>
</dbReference>
<dbReference type="InterPro" id="IPR003594">
    <property type="entry name" value="HATPase_dom"/>
</dbReference>
<dbReference type="Pfam" id="PF02518">
    <property type="entry name" value="HATPase_c"/>
    <property type="match status" value="1"/>
</dbReference>
<dbReference type="Gene3D" id="3.30.565.10">
    <property type="entry name" value="Histidine kinase-like ATPase, C-terminal domain"/>
    <property type="match status" value="1"/>
</dbReference>
<keyword evidence="6" id="KW-0547">Nucleotide-binding</keyword>
<evidence type="ECO:0000313" key="6">
    <source>
        <dbReference type="EMBL" id="MDN5200746.1"/>
    </source>
</evidence>
<keyword evidence="7" id="KW-1185">Reference proteome</keyword>
<accession>A0ABT8KJ64</accession>
<evidence type="ECO:0000256" key="2">
    <source>
        <dbReference type="ARBA" id="ARBA00012438"/>
    </source>
</evidence>
<dbReference type="InterPro" id="IPR036097">
    <property type="entry name" value="HisK_dim/P_sf"/>
</dbReference>
<dbReference type="Gene3D" id="1.10.287.130">
    <property type="match status" value="1"/>
</dbReference>
<dbReference type="PANTHER" id="PTHR43547:SF2">
    <property type="entry name" value="HYBRID SIGNAL TRANSDUCTION HISTIDINE KINASE C"/>
    <property type="match status" value="1"/>
</dbReference>
<evidence type="ECO:0000256" key="3">
    <source>
        <dbReference type="ARBA" id="ARBA00022553"/>
    </source>
</evidence>
<dbReference type="InterPro" id="IPR003661">
    <property type="entry name" value="HisK_dim/P_dom"/>
</dbReference>
<evidence type="ECO:0000313" key="7">
    <source>
        <dbReference type="Proteomes" id="UP001172082"/>
    </source>
</evidence>
<dbReference type="InterPro" id="IPR045812">
    <property type="entry name" value="DAHL"/>
</dbReference>
<organism evidence="6 7">
    <name type="scientific">Splendidivirga corallicola</name>
    <dbReference type="NCBI Taxonomy" id="3051826"/>
    <lineage>
        <taxon>Bacteria</taxon>
        <taxon>Pseudomonadati</taxon>
        <taxon>Bacteroidota</taxon>
        <taxon>Cytophagia</taxon>
        <taxon>Cytophagales</taxon>
        <taxon>Splendidivirgaceae</taxon>
        <taxon>Splendidivirga</taxon>
    </lineage>
</organism>
<keyword evidence="6" id="KW-0067">ATP-binding</keyword>
<dbReference type="PROSITE" id="PS50109">
    <property type="entry name" value="HIS_KIN"/>
    <property type="match status" value="1"/>
</dbReference>
<comment type="catalytic activity">
    <reaction evidence="1">
        <text>ATP + protein L-histidine = ADP + protein N-phospho-L-histidine.</text>
        <dbReference type="EC" id="2.7.13.3"/>
    </reaction>
</comment>
<evidence type="ECO:0000256" key="4">
    <source>
        <dbReference type="SAM" id="Phobius"/>
    </source>
</evidence>
<keyword evidence="4" id="KW-0812">Transmembrane</keyword>
<dbReference type="EMBL" id="JAUJEA010000001">
    <property type="protein sequence ID" value="MDN5200746.1"/>
    <property type="molecule type" value="Genomic_DNA"/>
</dbReference>
<dbReference type="Pfam" id="PF19443">
    <property type="entry name" value="DAHL"/>
    <property type="match status" value="1"/>
</dbReference>
<keyword evidence="4" id="KW-0472">Membrane</keyword>
<name>A0ABT8KJ64_9BACT</name>
<dbReference type="CDD" id="cd00075">
    <property type="entry name" value="HATPase"/>
    <property type="match status" value="1"/>
</dbReference>
<dbReference type="PANTHER" id="PTHR43547">
    <property type="entry name" value="TWO-COMPONENT HISTIDINE KINASE"/>
    <property type="match status" value="1"/>
</dbReference>
<gene>
    <name evidence="6" type="ORF">QQ008_05225</name>
</gene>
<feature type="domain" description="Histidine kinase" evidence="5">
    <location>
        <begin position="299"/>
        <end position="518"/>
    </location>
</feature>
<evidence type="ECO:0000256" key="1">
    <source>
        <dbReference type="ARBA" id="ARBA00000085"/>
    </source>
</evidence>
<keyword evidence="4" id="KW-1133">Transmembrane helix</keyword>
<reference evidence="6" key="1">
    <citation type="submission" date="2023-06" db="EMBL/GenBank/DDBJ databases">
        <title>Genomic of Parafulvivirga corallium.</title>
        <authorList>
            <person name="Wang G."/>
        </authorList>
    </citation>
    <scope>NUCLEOTIDE SEQUENCE</scope>
    <source>
        <strain evidence="6">BMA10</strain>
    </source>
</reference>
<dbReference type="SMART" id="SM00388">
    <property type="entry name" value="HisKA"/>
    <property type="match status" value="1"/>
</dbReference>
<proteinExistence type="predicted"/>
<sequence>MTMAVWWIVKQLTSNYEINKKVSAALNEIHQLDILTNQALLKLKGASLFHYDALVTYEKRIREIILSFDDRSFDAYYSEDNTLKDRVHELQELYESKWNKIEQFKARNSIFKNSVNHIPFLIARIHQKTGISQLNELLPLLLHYIASPDVVDRRDIDRIITDLKLNQESLDTVTADQIAVILQHADIILGVKVEIEQDIQQILNVPTVSKGEELFAITENAFETKVRKNEYLSYLVYVFCGLLMIVIAYMLHTIIENQKELVSLNATLEQKVYDRTATVTQQNQKLKELNIEKNNLIDIVAHDLRSPLNHIIGLVGLMKAERSGLAQDQEEYVNTIHHSAQKLVKMVSKILDTKVLENEEINIEFKNIALVDVLKQTLSQFKIDAEKKNIEFKVEIDGDHLMASLDENYLTQIYENLISNALKFSDRGKSVVVRLFKTPEGLIRTEIQDEGPGISEVEMSKLFEKFQRLSARPTGGESSVGLGLSIVKKYVEAMDGNIWCESEPGKGAKFVVEFSSVTYPGE</sequence>
<dbReference type="GO" id="GO:0005524">
    <property type="term" value="F:ATP binding"/>
    <property type="evidence" value="ECO:0007669"/>
    <property type="project" value="UniProtKB-KW"/>
</dbReference>
<comment type="caution">
    <text evidence="6">The sequence shown here is derived from an EMBL/GenBank/DDBJ whole genome shotgun (WGS) entry which is preliminary data.</text>
</comment>
<dbReference type="InterPro" id="IPR036890">
    <property type="entry name" value="HATPase_C_sf"/>
</dbReference>
<dbReference type="CDD" id="cd00082">
    <property type="entry name" value="HisKA"/>
    <property type="match status" value="1"/>
</dbReference>